<dbReference type="CDD" id="cd03127">
    <property type="entry name" value="tetraspanin_LEL"/>
    <property type="match status" value="1"/>
</dbReference>
<keyword evidence="1" id="KW-0812">Transmembrane</keyword>
<feature type="transmembrane region" description="Helical" evidence="1">
    <location>
        <begin position="21"/>
        <end position="44"/>
    </location>
</feature>
<evidence type="ECO:0000313" key="3">
    <source>
        <dbReference type="Proteomes" id="UP001652680"/>
    </source>
</evidence>
<evidence type="ECO:0000313" key="2">
    <source>
        <dbReference type="EnsemblMetazoa" id="XP_016984272.1"/>
    </source>
</evidence>
<accession>A0A6P4F1H4</accession>
<feature type="transmembrane region" description="Helical" evidence="1">
    <location>
        <begin position="64"/>
        <end position="85"/>
    </location>
</feature>
<dbReference type="GO" id="GO:0016020">
    <property type="term" value="C:membrane"/>
    <property type="evidence" value="ECO:0007669"/>
    <property type="project" value="InterPro"/>
</dbReference>
<feature type="transmembrane region" description="Helical" evidence="1">
    <location>
        <begin position="203"/>
        <end position="223"/>
    </location>
</feature>
<evidence type="ECO:0000313" key="4">
    <source>
        <dbReference type="RefSeq" id="XP_016984272.1"/>
    </source>
</evidence>
<evidence type="ECO:0000256" key="1">
    <source>
        <dbReference type="SAM" id="Phobius"/>
    </source>
</evidence>
<dbReference type="OrthoDB" id="6239677at2759"/>
<dbReference type="AlphaFoldDB" id="A0A6P4F1H4"/>
<dbReference type="RefSeq" id="XP_016984272.1">
    <property type="nucleotide sequence ID" value="XM_017128783.1"/>
</dbReference>
<feature type="transmembrane region" description="Helical" evidence="1">
    <location>
        <begin position="97"/>
        <end position="119"/>
    </location>
</feature>
<proteinExistence type="predicted"/>
<dbReference type="InterPro" id="IPR008952">
    <property type="entry name" value="Tetraspanin_EC2_sf"/>
</dbReference>
<dbReference type="Proteomes" id="UP001652680">
    <property type="component" value="Unassembled WGS sequence"/>
</dbReference>
<keyword evidence="3" id="KW-1185">Reference proteome</keyword>
<keyword evidence="1" id="KW-0472">Membrane</keyword>
<protein>
    <submittedName>
        <fullName evidence="4">Uncharacterized protein LOC108048254 isoform X1</fullName>
    </submittedName>
</protein>
<dbReference type="Gene3D" id="1.10.1450.10">
    <property type="entry name" value="Tetraspanin"/>
    <property type="match status" value="1"/>
</dbReference>
<sequence>MENNLPELRNREPHKWKLRTCRVVIFVSWAISFGFTFANIYIYYFHLLDNLECRKCLYNSYMAIGIATSVLILPLLLFSLPLVVLQTARGIRIYLPFLFLASVMEFMLAVVFTQGYPIIVDVSQMWKDHKGLEFFEVRVRLNKTLLKSRYECCGVLGPDDYAVSLLELPKSCFKERSGRSADLYTTGCSTRSYNSPQIPFSEYVSGLVRLGLVLALVVYMIILKRTKTARRTLRSLSPQVRVRYSRGSSSLADGNMELVLPVPNV</sequence>
<dbReference type="GeneID" id="108048254"/>
<name>A0A6P4F1H4_DRORH</name>
<reference evidence="2" key="3">
    <citation type="submission" date="2025-05" db="UniProtKB">
        <authorList>
            <consortium name="EnsemblMetazoa"/>
        </authorList>
    </citation>
    <scope>IDENTIFICATION</scope>
</reference>
<keyword evidence="1" id="KW-1133">Transmembrane helix</keyword>
<reference evidence="3" key="1">
    <citation type="journal article" date="2021" name="Elife">
        <title>Highly contiguous assemblies of 101 drosophilid genomes.</title>
        <authorList>
            <person name="Kim B.Y."/>
            <person name="Wang J.R."/>
            <person name="Miller D.E."/>
            <person name="Barmina O."/>
            <person name="Delaney E."/>
            <person name="Thompson A."/>
            <person name="Comeault A.A."/>
            <person name="Peede D."/>
            <person name="D'Agostino E.R."/>
            <person name="Pelaez J."/>
            <person name="Aguilar J.M."/>
            <person name="Haji D."/>
            <person name="Matsunaga T."/>
            <person name="Armstrong E.E."/>
            <person name="Zych M."/>
            <person name="Ogawa Y."/>
            <person name="Stamenkovic-Radak M."/>
            <person name="Jelic M."/>
            <person name="Veselinovic M.S."/>
            <person name="Tanaskovic M."/>
            <person name="Eric P."/>
            <person name="Gao J.J."/>
            <person name="Katoh T.K."/>
            <person name="Toda M.J."/>
            <person name="Watabe H."/>
            <person name="Watada M."/>
            <person name="Davis J.S."/>
            <person name="Moyle L.C."/>
            <person name="Manoli G."/>
            <person name="Bertolini E."/>
            <person name="Kostal V."/>
            <person name="Hawley R.S."/>
            <person name="Takahashi A."/>
            <person name="Jones C.D."/>
            <person name="Price D.K."/>
            <person name="Whiteman N."/>
            <person name="Kopp A."/>
            <person name="Matute D.R."/>
            <person name="Petrov D.A."/>
        </authorList>
    </citation>
    <scope>NUCLEOTIDE SEQUENCE [LARGE SCALE GENOMIC DNA]</scope>
</reference>
<organism evidence="4">
    <name type="scientific">Drosophila rhopaloa</name>
    <name type="common">Fruit fly</name>
    <dbReference type="NCBI Taxonomy" id="1041015"/>
    <lineage>
        <taxon>Eukaryota</taxon>
        <taxon>Metazoa</taxon>
        <taxon>Ecdysozoa</taxon>
        <taxon>Arthropoda</taxon>
        <taxon>Hexapoda</taxon>
        <taxon>Insecta</taxon>
        <taxon>Pterygota</taxon>
        <taxon>Neoptera</taxon>
        <taxon>Endopterygota</taxon>
        <taxon>Diptera</taxon>
        <taxon>Brachycera</taxon>
        <taxon>Muscomorpha</taxon>
        <taxon>Ephydroidea</taxon>
        <taxon>Drosophilidae</taxon>
        <taxon>Drosophila</taxon>
        <taxon>Sophophora</taxon>
    </lineage>
</organism>
<gene>
    <name evidence="4" type="primary">LOC108048254</name>
    <name evidence="2" type="synonym">108048254</name>
</gene>
<dbReference type="EnsemblMetazoa" id="XM_017128783.2">
    <property type="protein sequence ID" value="XP_016984272.1"/>
    <property type="gene ID" value="LOC108048254"/>
</dbReference>
<dbReference type="SUPFAM" id="SSF48652">
    <property type="entry name" value="Tetraspanin"/>
    <property type="match status" value="1"/>
</dbReference>
<reference evidence="4" key="2">
    <citation type="submission" date="2025-04" db="UniProtKB">
        <authorList>
            <consortium name="RefSeq"/>
        </authorList>
    </citation>
    <scope>IDENTIFICATION</scope>
</reference>